<evidence type="ECO:0000313" key="13">
    <source>
        <dbReference type="EMBL" id="AEX85365.1"/>
    </source>
</evidence>
<dbReference type="OrthoDB" id="9782003at2"/>
<feature type="transmembrane region" description="Helical" evidence="11">
    <location>
        <begin position="516"/>
        <end position="535"/>
    </location>
</feature>
<name>H2J7M4_MARPK</name>
<dbReference type="AlphaFoldDB" id="H2J7M4"/>
<reference evidence="14" key="2">
    <citation type="submission" date="2012-01" db="EMBL/GenBank/DDBJ databases">
        <title>Complete sequence of chromosome of Marinitoga piezophila KA3.</title>
        <authorList>
            <person name="Lucas S."/>
            <person name="Han J."/>
            <person name="Lapidus A."/>
            <person name="Cheng J.-F."/>
            <person name="Goodwin L."/>
            <person name="Pitluck S."/>
            <person name="Peters L."/>
            <person name="Mikhailova N."/>
            <person name="Teshima H."/>
            <person name="Detter J.C."/>
            <person name="Han C."/>
            <person name="Tapia R."/>
            <person name="Land M."/>
            <person name="Hauser L."/>
            <person name="Kyrpides N."/>
            <person name="Ivanova N."/>
            <person name="Pagani I."/>
            <person name="Jebbar M."/>
            <person name="Vannier P."/>
            <person name="Oger P."/>
            <person name="Cario A."/>
            <person name="Bartlett D."/>
            <person name="Noll K.M."/>
            <person name="Woyke T."/>
        </authorList>
    </citation>
    <scope>NUCLEOTIDE SEQUENCE [LARGE SCALE GENOMIC DNA]</scope>
    <source>
        <strain evidence="14">DSM 14283 / JCM 11233 / KA3</strain>
    </source>
</reference>
<keyword evidence="7" id="KW-0862">Zinc</keyword>
<reference evidence="13 14" key="1">
    <citation type="journal article" date="2012" name="J. Bacteriol.">
        <title>Complete Genome Sequence of the Thermophilic, Piezophilic, Heterotrophic Bacterium Marinitoga piezophila KA3.</title>
        <authorList>
            <person name="Lucas S."/>
            <person name="Han J."/>
            <person name="Lapidus A."/>
            <person name="Cheng J.F."/>
            <person name="Goodwin L.A."/>
            <person name="Pitluck S."/>
            <person name="Peters L."/>
            <person name="Mikhailova N."/>
            <person name="Teshima H."/>
            <person name="Detter J.C."/>
            <person name="Han C."/>
            <person name="Tapia R."/>
            <person name="Land M."/>
            <person name="Hauser L."/>
            <person name="Kyrpides N.C."/>
            <person name="Ivanova N."/>
            <person name="Pagani I."/>
            <person name="Vannier P."/>
            <person name="Oger P."/>
            <person name="Bartlett D.H."/>
            <person name="Noll K.M."/>
            <person name="Woyke T."/>
            <person name="Jebbar M."/>
        </authorList>
    </citation>
    <scope>NUCLEOTIDE SEQUENCE [LARGE SCALE GENOMIC DNA]</scope>
    <source>
        <strain evidence="14">DSM 14283 / JCM 11233 / KA3</strain>
    </source>
</reference>
<evidence type="ECO:0000256" key="1">
    <source>
        <dbReference type="ARBA" id="ARBA00001947"/>
    </source>
</evidence>
<dbReference type="KEGG" id="mpz:Marpi_0953"/>
<organism evidence="13 14">
    <name type="scientific">Marinitoga piezophila (strain DSM 14283 / JCM 11233 / KA3)</name>
    <dbReference type="NCBI Taxonomy" id="443254"/>
    <lineage>
        <taxon>Bacteria</taxon>
        <taxon>Thermotogati</taxon>
        <taxon>Thermotogota</taxon>
        <taxon>Thermotogae</taxon>
        <taxon>Petrotogales</taxon>
        <taxon>Petrotogaceae</taxon>
        <taxon>Marinitoga</taxon>
    </lineage>
</organism>
<dbReference type="GO" id="GO:0006508">
    <property type="term" value="P:proteolysis"/>
    <property type="evidence" value="ECO:0007669"/>
    <property type="project" value="UniProtKB-KW"/>
</dbReference>
<evidence type="ECO:0000256" key="6">
    <source>
        <dbReference type="ARBA" id="ARBA00022801"/>
    </source>
</evidence>
<keyword evidence="6" id="KW-0378">Hydrolase</keyword>
<accession>H2J7M4</accession>
<dbReference type="STRING" id="443254.Marpi_0953"/>
<feature type="domain" description="PDZ" evidence="12">
    <location>
        <begin position="133"/>
        <end position="216"/>
    </location>
</feature>
<comment type="subcellular location">
    <subcellularLocation>
        <location evidence="2">Membrane</location>
        <topology evidence="2">Multi-pass membrane protein</topology>
    </subcellularLocation>
</comment>
<sequence>MTKIIKKQYNILETIYLHNLTHTYGKIFIKGFIDGGVSMATIFWFLVVITIVVFFHELGHFLFAKLFKTKVEEFAIGMGPKLFSIKGKETEFKFNLIPLGGYVKIAGEEMEDTDKISDDPSLFYNKKPWQKFLIAFAGPAFSILLGYIILAFSGMIYGFNEVKIAEVIPDSPAFYSGLEAGDVIHKVNGNLVFDSSILSFTIKEGKPVKLEVLRNNIPVEITVKPEKTIPEYVIAFKPDTNNIELTNKKILEFNTHSANEIKDILPNLEKNDRLILKLDDGNTIEGKIVTYSIIPERYAIGVYFASFSNEINKDIEPFRAGDRITSINGIEIKNGINLIDALSKITLEPGTELIRIKNGKIVENYTGKENKDLNITVLRNNQKTNIKISKDAFIQILQEPMVLKFDFDKWRPKGFEVITTSIQWANTLLKAMVDMIGQLFTGKVKTSEVMGPVGIAGVVGQAAKAGPEALISLIALITLNLGIVNLLPIPALDGGRIVFSIYEMITGKRTNPKVEATIHTIGFILLMILFIFITFNDISRFFK</sequence>
<feature type="transmembrane region" description="Helical" evidence="11">
    <location>
        <begin position="42"/>
        <end position="63"/>
    </location>
</feature>
<comment type="similarity">
    <text evidence="3">Belongs to the peptidase M50B family.</text>
</comment>
<keyword evidence="14" id="KW-1185">Reference proteome</keyword>
<dbReference type="CDD" id="cd06163">
    <property type="entry name" value="S2P-M50_PDZ_RseP-like"/>
    <property type="match status" value="2"/>
</dbReference>
<proteinExistence type="inferred from homology"/>
<dbReference type="Proteomes" id="UP000007161">
    <property type="component" value="Chromosome"/>
</dbReference>
<dbReference type="InterPro" id="IPR036034">
    <property type="entry name" value="PDZ_sf"/>
</dbReference>
<dbReference type="InterPro" id="IPR008915">
    <property type="entry name" value="Peptidase_M50"/>
</dbReference>
<evidence type="ECO:0000259" key="12">
    <source>
        <dbReference type="PROSITE" id="PS50106"/>
    </source>
</evidence>
<dbReference type="SUPFAM" id="SSF50156">
    <property type="entry name" value="PDZ domain-like"/>
    <property type="match status" value="1"/>
</dbReference>
<dbReference type="HOGENOM" id="CLU_025778_0_0_0"/>
<protein>
    <submittedName>
        <fullName evidence="13">Putative membrane-associated Zn-dependent protease</fullName>
    </submittedName>
</protein>
<dbReference type="SMART" id="SM00228">
    <property type="entry name" value="PDZ"/>
    <property type="match status" value="1"/>
</dbReference>
<gene>
    <name evidence="13" type="ordered locus">Marpi_0953</name>
</gene>
<dbReference type="eggNOG" id="COG0750">
    <property type="taxonomic scope" value="Bacteria"/>
</dbReference>
<evidence type="ECO:0000256" key="2">
    <source>
        <dbReference type="ARBA" id="ARBA00004141"/>
    </source>
</evidence>
<keyword evidence="5 11" id="KW-0812">Transmembrane</keyword>
<keyword evidence="9" id="KW-0482">Metalloprotease</keyword>
<dbReference type="InterPro" id="IPR004387">
    <property type="entry name" value="Pept_M50_Zn"/>
</dbReference>
<evidence type="ECO:0000256" key="3">
    <source>
        <dbReference type="ARBA" id="ARBA00007931"/>
    </source>
</evidence>
<evidence type="ECO:0000256" key="10">
    <source>
        <dbReference type="ARBA" id="ARBA00023136"/>
    </source>
</evidence>
<dbReference type="GO" id="GO:0004222">
    <property type="term" value="F:metalloendopeptidase activity"/>
    <property type="evidence" value="ECO:0007669"/>
    <property type="project" value="InterPro"/>
</dbReference>
<dbReference type="Pfam" id="PF02163">
    <property type="entry name" value="Peptidase_M50"/>
    <property type="match status" value="1"/>
</dbReference>
<evidence type="ECO:0000256" key="11">
    <source>
        <dbReference type="SAM" id="Phobius"/>
    </source>
</evidence>
<dbReference type="PROSITE" id="PS50106">
    <property type="entry name" value="PDZ"/>
    <property type="match status" value="1"/>
</dbReference>
<keyword evidence="4 13" id="KW-0645">Protease</keyword>
<evidence type="ECO:0000256" key="4">
    <source>
        <dbReference type="ARBA" id="ARBA00022670"/>
    </source>
</evidence>
<dbReference type="GO" id="GO:0016020">
    <property type="term" value="C:membrane"/>
    <property type="evidence" value="ECO:0007669"/>
    <property type="project" value="UniProtKB-SubCell"/>
</dbReference>
<keyword evidence="10 11" id="KW-0472">Membrane</keyword>
<evidence type="ECO:0000256" key="8">
    <source>
        <dbReference type="ARBA" id="ARBA00022989"/>
    </source>
</evidence>
<comment type="cofactor">
    <cofactor evidence="1">
        <name>Zn(2+)</name>
        <dbReference type="ChEBI" id="CHEBI:29105"/>
    </cofactor>
</comment>
<dbReference type="PANTHER" id="PTHR42837:SF2">
    <property type="entry name" value="MEMBRANE METALLOPROTEASE ARASP2, CHLOROPLASTIC-RELATED"/>
    <property type="match status" value="1"/>
</dbReference>
<dbReference type="PANTHER" id="PTHR42837">
    <property type="entry name" value="REGULATOR OF SIGMA-E PROTEASE RSEP"/>
    <property type="match status" value="1"/>
</dbReference>
<evidence type="ECO:0000313" key="14">
    <source>
        <dbReference type="Proteomes" id="UP000007161"/>
    </source>
</evidence>
<evidence type="ECO:0000256" key="5">
    <source>
        <dbReference type="ARBA" id="ARBA00022692"/>
    </source>
</evidence>
<keyword evidence="8 11" id="KW-1133">Transmembrane helix</keyword>
<feature type="transmembrane region" description="Helical" evidence="11">
    <location>
        <begin position="132"/>
        <end position="159"/>
    </location>
</feature>
<dbReference type="Gene3D" id="2.30.42.10">
    <property type="match status" value="1"/>
</dbReference>
<dbReference type="InterPro" id="IPR001478">
    <property type="entry name" value="PDZ"/>
</dbReference>
<dbReference type="EMBL" id="CP003257">
    <property type="protein sequence ID" value="AEX85365.1"/>
    <property type="molecule type" value="Genomic_DNA"/>
</dbReference>
<evidence type="ECO:0000256" key="7">
    <source>
        <dbReference type="ARBA" id="ARBA00022833"/>
    </source>
</evidence>
<evidence type="ECO:0000256" key="9">
    <source>
        <dbReference type="ARBA" id="ARBA00023049"/>
    </source>
</evidence>